<feature type="chain" id="PRO_5042220512" evidence="1">
    <location>
        <begin position="32"/>
        <end position="144"/>
    </location>
</feature>
<reference evidence="2" key="1">
    <citation type="journal article" date="2023" name="Mol. Phylogenet. Evol.">
        <title>Genome-scale phylogeny and comparative genomics of the fungal order Sordariales.</title>
        <authorList>
            <person name="Hensen N."/>
            <person name="Bonometti L."/>
            <person name="Westerberg I."/>
            <person name="Brannstrom I.O."/>
            <person name="Guillou S."/>
            <person name="Cros-Aarteil S."/>
            <person name="Calhoun S."/>
            <person name="Haridas S."/>
            <person name="Kuo A."/>
            <person name="Mondo S."/>
            <person name="Pangilinan J."/>
            <person name="Riley R."/>
            <person name="LaButti K."/>
            <person name="Andreopoulos B."/>
            <person name="Lipzen A."/>
            <person name="Chen C."/>
            <person name="Yan M."/>
            <person name="Daum C."/>
            <person name="Ng V."/>
            <person name="Clum A."/>
            <person name="Steindorff A."/>
            <person name="Ohm R.A."/>
            <person name="Martin F."/>
            <person name="Silar P."/>
            <person name="Natvig D.O."/>
            <person name="Lalanne C."/>
            <person name="Gautier V."/>
            <person name="Ament-Velasquez S.L."/>
            <person name="Kruys A."/>
            <person name="Hutchinson M.I."/>
            <person name="Powell A.J."/>
            <person name="Barry K."/>
            <person name="Miller A.N."/>
            <person name="Grigoriev I.V."/>
            <person name="Debuchy R."/>
            <person name="Gladieux P."/>
            <person name="Hiltunen Thoren M."/>
            <person name="Johannesson H."/>
        </authorList>
    </citation>
    <scope>NUCLEOTIDE SEQUENCE</scope>
    <source>
        <strain evidence="2">SMH4131-1</strain>
    </source>
</reference>
<evidence type="ECO:0000256" key="1">
    <source>
        <dbReference type="SAM" id="SignalP"/>
    </source>
</evidence>
<accession>A0AAE0IX99</accession>
<name>A0AAE0IX99_9PEZI</name>
<organism evidence="2 3">
    <name type="scientific">Cercophora scortea</name>
    <dbReference type="NCBI Taxonomy" id="314031"/>
    <lineage>
        <taxon>Eukaryota</taxon>
        <taxon>Fungi</taxon>
        <taxon>Dikarya</taxon>
        <taxon>Ascomycota</taxon>
        <taxon>Pezizomycotina</taxon>
        <taxon>Sordariomycetes</taxon>
        <taxon>Sordariomycetidae</taxon>
        <taxon>Sordariales</taxon>
        <taxon>Lasiosphaeriaceae</taxon>
        <taxon>Cercophora</taxon>
    </lineage>
</organism>
<keyword evidence="1" id="KW-0732">Signal</keyword>
<reference evidence="2" key="2">
    <citation type="submission" date="2023-06" db="EMBL/GenBank/DDBJ databases">
        <authorList>
            <consortium name="Lawrence Berkeley National Laboratory"/>
            <person name="Haridas S."/>
            <person name="Hensen N."/>
            <person name="Bonometti L."/>
            <person name="Westerberg I."/>
            <person name="Brannstrom I.O."/>
            <person name="Guillou S."/>
            <person name="Cros-Aarteil S."/>
            <person name="Calhoun S."/>
            <person name="Kuo A."/>
            <person name="Mondo S."/>
            <person name="Pangilinan J."/>
            <person name="Riley R."/>
            <person name="Labutti K."/>
            <person name="Andreopoulos B."/>
            <person name="Lipzen A."/>
            <person name="Chen C."/>
            <person name="Yanf M."/>
            <person name="Daum C."/>
            <person name="Ng V."/>
            <person name="Clum A."/>
            <person name="Steindorff A."/>
            <person name="Ohm R."/>
            <person name="Martin F."/>
            <person name="Silar P."/>
            <person name="Natvig D."/>
            <person name="Lalanne C."/>
            <person name="Gautier V."/>
            <person name="Ament-Velasquez S.L."/>
            <person name="Kruys A."/>
            <person name="Hutchinson M.I."/>
            <person name="Powell A.J."/>
            <person name="Barry K."/>
            <person name="Miller A.N."/>
            <person name="Grigoriev I.V."/>
            <person name="Debuchy R."/>
            <person name="Gladieux P."/>
            <person name="Thoren M.H."/>
            <person name="Johannesson H."/>
        </authorList>
    </citation>
    <scope>NUCLEOTIDE SEQUENCE</scope>
    <source>
        <strain evidence="2">SMH4131-1</strain>
    </source>
</reference>
<dbReference type="EMBL" id="JAUEPO010000002">
    <property type="protein sequence ID" value="KAK3332864.1"/>
    <property type="molecule type" value="Genomic_DNA"/>
</dbReference>
<keyword evidence="3" id="KW-1185">Reference proteome</keyword>
<protein>
    <submittedName>
        <fullName evidence="2">Uncharacterized protein</fullName>
    </submittedName>
</protein>
<comment type="caution">
    <text evidence="2">The sequence shown here is derived from an EMBL/GenBank/DDBJ whole genome shotgun (WGS) entry which is preliminary data.</text>
</comment>
<sequence>MTPKPPLPTLTTFKVLSLVLTLQVFISHALASWPNASTPTYVCSTQLNITETYEAIQELSEICQRKGPVTQDSKVSWTIGNTRAYVCNYNFWNSTWCDLFDIFTAWTLIGRACGDDVGGSYWQVDKLITYGFDLKDNEWCAEID</sequence>
<proteinExistence type="predicted"/>
<evidence type="ECO:0000313" key="3">
    <source>
        <dbReference type="Proteomes" id="UP001286456"/>
    </source>
</evidence>
<dbReference type="AlphaFoldDB" id="A0AAE0IX99"/>
<feature type="signal peptide" evidence="1">
    <location>
        <begin position="1"/>
        <end position="31"/>
    </location>
</feature>
<dbReference type="Proteomes" id="UP001286456">
    <property type="component" value="Unassembled WGS sequence"/>
</dbReference>
<gene>
    <name evidence="2" type="ORF">B0T19DRAFT_439669</name>
</gene>
<evidence type="ECO:0000313" key="2">
    <source>
        <dbReference type="EMBL" id="KAK3332864.1"/>
    </source>
</evidence>